<dbReference type="InterPro" id="IPR016024">
    <property type="entry name" value="ARM-type_fold"/>
</dbReference>
<dbReference type="InterPro" id="IPR036975">
    <property type="entry name" value="Importin-a_IBB_sf"/>
</dbReference>
<dbReference type="InterPro" id="IPR000225">
    <property type="entry name" value="Armadillo"/>
</dbReference>
<protein>
    <recommendedName>
        <fullName evidence="6">IBB domain-containing protein</fullName>
    </recommendedName>
</protein>
<accession>A0A9E7FZP2</accession>
<dbReference type="InterPro" id="IPR032413">
    <property type="entry name" value="Arm_3"/>
</dbReference>
<dbReference type="Pfam" id="PF00514">
    <property type="entry name" value="Arm"/>
    <property type="match status" value="2"/>
</dbReference>
<dbReference type="SMART" id="SM00185">
    <property type="entry name" value="ARM"/>
    <property type="match status" value="4"/>
</dbReference>
<dbReference type="SUPFAM" id="SSF48371">
    <property type="entry name" value="ARM repeat"/>
    <property type="match status" value="1"/>
</dbReference>
<dbReference type="Pfam" id="PF16186">
    <property type="entry name" value="Arm_3"/>
    <property type="match status" value="1"/>
</dbReference>
<evidence type="ECO:0000313" key="8">
    <source>
        <dbReference type="Proteomes" id="UP001055439"/>
    </source>
</evidence>
<keyword evidence="8" id="KW-1185">Reference proteome</keyword>
<dbReference type="EMBL" id="CP097507">
    <property type="protein sequence ID" value="URE06076.1"/>
    <property type="molecule type" value="Genomic_DNA"/>
</dbReference>
<keyword evidence="3" id="KW-0677">Repeat</keyword>
<evidence type="ECO:0000256" key="4">
    <source>
        <dbReference type="ARBA" id="ARBA00022927"/>
    </source>
</evidence>
<organism evidence="7 8">
    <name type="scientific">Musa troglodytarum</name>
    <name type="common">fe'i banana</name>
    <dbReference type="NCBI Taxonomy" id="320322"/>
    <lineage>
        <taxon>Eukaryota</taxon>
        <taxon>Viridiplantae</taxon>
        <taxon>Streptophyta</taxon>
        <taxon>Embryophyta</taxon>
        <taxon>Tracheophyta</taxon>
        <taxon>Spermatophyta</taxon>
        <taxon>Magnoliopsida</taxon>
        <taxon>Liliopsida</taxon>
        <taxon>Zingiberales</taxon>
        <taxon>Musaceae</taxon>
        <taxon>Musa</taxon>
    </lineage>
</organism>
<gene>
    <name evidence="7" type="ORF">MUK42_19672</name>
</gene>
<dbReference type="FunFam" id="1.20.5.690:FF:000002">
    <property type="entry name" value="Importin subunit alpha"/>
    <property type="match status" value="1"/>
</dbReference>
<evidence type="ECO:0000259" key="6">
    <source>
        <dbReference type="PROSITE" id="PS51214"/>
    </source>
</evidence>
<dbReference type="GO" id="GO:0006606">
    <property type="term" value="P:protein import into nucleus"/>
    <property type="evidence" value="ECO:0007669"/>
    <property type="project" value="InterPro"/>
</dbReference>
<dbReference type="InterPro" id="IPR011989">
    <property type="entry name" value="ARM-like"/>
</dbReference>
<feature type="domain" description="IBB" evidence="6">
    <location>
        <begin position="1"/>
        <end position="58"/>
    </location>
</feature>
<reference evidence="7" key="1">
    <citation type="submission" date="2022-05" db="EMBL/GenBank/DDBJ databases">
        <title>The Musa troglodytarum L. genome provides insights into the mechanism of non-climacteric behaviour and enrichment of carotenoids.</title>
        <authorList>
            <person name="Wang J."/>
        </authorList>
    </citation>
    <scope>NUCLEOTIDE SEQUENCE</scope>
    <source>
        <tissue evidence="7">Leaf</tissue>
    </source>
</reference>
<dbReference type="PROSITE" id="PS51214">
    <property type="entry name" value="IBB"/>
    <property type="match status" value="1"/>
</dbReference>
<dbReference type="OrthoDB" id="1935265at2759"/>
<keyword evidence="2 5" id="KW-0813">Transport</keyword>
<dbReference type="GO" id="GO:0061608">
    <property type="term" value="F:nuclear import signal receptor activity"/>
    <property type="evidence" value="ECO:0007669"/>
    <property type="project" value="InterPro"/>
</dbReference>
<dbReference type="Gene3D" id="1.25.10.10">
    <property type="entry name" value="Leucine-rich Repeat Variant"/>
    <property type="match status" value="1"/>
</dbReference>
<proteinExistence type="inferred from homology"/>
<sequence>MSLRPTTRAEARKKSYKVAVDAEEARWRREDVLVEMRRSKREENLTKKRCEAGPHHLGPPPTHACGMKIDNLSEMAEGAYSEDPAVQSSVITQFRRLLSDGAHIEEVVKAGIVPRVVEFILRHEAPMLQIKTALPVLRRLIHLNDEEVLVDACWAISQLSRGSKDRIQAVIEAGVCPKLVELLSHPSHKVLVPALRTLGNIVTGNDVQTQAVIDANIVSPLVQLLQHAEFSVRKEAFWAISNAIHGGSNCQIHCGALSVKHIRFLVCQGCIGPLCDLLAYPAPSINAVCMECLDKILEVGEANKHLGITAGRNLYAQMICDCDGFNKIESLLAHGNVVIYNMAVNILERFWVDDEEDIQDFD</sequence>
<dbReference type="Pfam" id="PF01749">
    <property type="entry name" value="IBB"/>
    <property type="match status" value="1"/>
</dbReference>
<dbReference type="AlphaFoldDB" id="A0A9E7FZP2"/>
<dbReference type="Gene3D" id="1.20.5.690">
    <property type="entry name" value="Importin-alpha, importin-beta-binding domain"/>
    <property type="match status" value="1"/>
</dbReference>
<evidence type="ECO:0000313" key="7">
    <source>
        <dbReference type="EMBL" id="URE06076.1"/>
    </source>
</evidence>
<name>A0A9E7FZP2_9LILI</name>
<evidence type="ECO:0000256" key="1">
    <source>
        <dbReference type="ARBA" id="ARBA00010394"/>
    </source>
</evidence>
<evidence type="ECO:0000256" key="2">
    <source>
        <dbReference type="ARBA" id="ARBA00022448"/>
    </source>
</evidence>
<dbReference type="InterPro" id="IPR002652">
    <property type="entry name" value="Importin-a_IBB"/>
</dbReference>
<keyword evidence="4" id="KW-0653">Protein transport</keyword>
<comment type="similarity">
    <text evidence="1">Belongs to the importin alpha family.</text>
</comment>
<dbReference type="PANTHER" id="PTHR23316">
    <property type="entry name" value="IMPORTIN ALPHA"/>
    <property type="match status" value="1"/>
</dbReference>
<evidence type="ECO:0000256" key="3">
    <source>
        <dbReference type="ARBA" id="ARBA00022737"/>
    </source>
</evidence>
<evidence type="ECO:0000256" key="5">
    <source>
        <dbReference type="PROSITE-ProRule" id="PRU00561"/>
    </source>
</evidence>
<dbReference type="Proteomes" id="UP001055439">
    <property type="component" value="Chromosome 5"/>
</dbReference>